<comment type="cofactor">
    <cofactor evidence="1">
        <name>[4Fe-4S] cluster</name>
        <dbReference type="ChEBI" id="CHEBI:49883"/>
    </cofactor>
</comment>
<dbReference type="InterPro" id="IPR000385">
    <property type="entry name" value="MoaA_NifB_PqqE_Fe-S-bd_CS"/>
</dbReference>
<dbReference type="RefSeq" id="WP_050002107.1">
    <property type="nucleotide sequence ID" value="NZ_CP008887.1"/>
</dbReference>
<evidence type="ECO:0000256" key="5">
    <source>
        <dbReference type="ARBA" id="ARBA00023004"/>
    </source>
</evidence>
<dbReference type="InterPro" id="IPR058240">
    <property type="entry name" value="rSAM_sf"/>
</dbReference>
<keyword evidence="5" id="KW-0408">Iron</keyword>
<organism evidence="7 8">
    <name type="scientific">Thermococcus eurythermalis</name>
    <dbReference type="NCBI Taxonomy" id="1505907"/>
    <lineage>
        <taxon>Archaea</taxon>
        <taxon>Methanobacteriati</taxon>
        <taxon>Methanobacteriota</taxon>
        <taxon>Thermococci</taxon>
        <taxon>Thermococcales</taxon>
        <taxon>Thermococcaceae</taxon>
        <taxon>Thermococcus</taxon>
    </lineage>
</organism>
<keyword evidence="8" id="KW-1185">Reference proteome</keyword>
<dbReference type="HOGENOM" id="CLU_1264615_0_0_2"/>
<dbReference type="Pfam" id="PF13353">
    <property type="entry name" value="Fer4_12"/>
    <property type="match status" value="1"/>
</dbReference>
<evidence type="ECO:0000256" key="4">
    <source>
        <dbReference type="ARBA" id="ARBA00022723"/>
    </source>
</evidence>
<keyword evidence="2" id="KW-0004">4Fe-4S</keyword>
<dbReference type="SUPFAM" id="SSF102114">
    <property type="entry name" value="Radical SAM enzymes"/>
    <property type="match status" value="1"/>
</dbReference>
<gene>
    <name evidence="7" type="ORF">TEU_01550</name>
</gene>
<dbReference type="UniPathway" id="UPA00782"/>
<dbReference type="InterPro" id="IPR013785">
    <property type="entry name" value="Aldolase_TIM"/>
</dbReference>
<protein>
    <recommendedName>
        <fullName evidence="9">Radical SAM core domain-containing protein</fullName>
    </recommendedName>
</protein>
<dbReference type="PROSITE" id="PS01305">
    <property type="entry name" value="MOAA_NIFB_PQQE"/>
    <property type="match status" value="1"/>
</dbReference>
<dbReference type="STRING" id="1505907.TEU_01550"/>
<evidence type="ECO:0000256" key="2">
    <source>
        <dbReference type="ARBA" id="ARBA00022485"/>
    </source>
</evidence>
<dbReference type="GeneID" id="25152115"/>
<reference evidence="7 8" key="1">
    <citation type="journal article" date="2015" name="Int. J. Syst. Evol. Microbiol.">
        <title>Thermococcus eurythermalis sp. nov., a conditional piezophilic hyperthermophilic archaeon with a wide temperature range isolated from an oil-immersed chimney in the Guaymas Basin.</title>
        <authorList>
            <person name="Zhao W."/>
            <person name="Zeng X."/>
            <person name="Xiao X."/>
        </authorList>
    </citation>
    <scope>NUCLEOTIDE SEQUENCE [LARGE SCALE GENOMIC DNA]</scope>
    <source>
        <strain evidence="7 8">A501</strain>
    </source>
</reference>
<dbReference type="GO" id="GO:0046872">
    <property type="term" value="F:metal ion binding"/>
    <property type="evidence" value="ECO:0007669"/>
    <property type="project" value="UniProtKB-KW"/>
</dbReference>
<dbReference type="GO" id="GO:0003824">
    <property type="term" value="F:catalytic activity"/>
    <property type="evidence" value="ECO:0007669"/>
    <property type="project" value="InterPro"/>
</dbReference>
<evidence type="ECO:0000256" key="1">
    <source>
        <dbReference type="ARBA" id="ARBA00001966"/>
    </source>
</evidence>
<accession>A0A097QRM0</accession>
<dbReference type="PANTHER" id="PTHR43787:SF3">
    <property type="entry name" value="ARYLSULFATASE REGULATORY PROTEIN"/>
    <property type="match status" value="1"/>
</dbReference>
<dbReference type="GO" id="GO:0051539">
    <property type="term" value="F:4 iron, 4 sulfur cluster binding"/>
    <property type="evidence" value="ECO:0007669"/>
    <property type="project" value="UniProtKB-KW"/>
</dbReference>
<evidence type="ECO:0000256" key="3">
    <source>
        <dbReference type="ARBA" id="ARBA00022691"/>
    </source>
</evidence>
<evidence type="ECO:0000313" key="7">
    <source>
        <dbReference type="EMBL" id="AIU69125.1"/>
    </source>
</evidence>
<name>A0A097QRM0_9EURY</name>
<keyword evidence="3" id="KW-0949">S-adenosyl-L-methionine</keyword>
<sequence length="218" mass="25071">MEMNGIKLSRYTLAVPYQGRVILFNTLSRSLVAISEEVWNRLKNSINNANVGIDNGTLNDQLIKELTALGFLIPSELDEKELMRTHVNILKYTPTHMGMFVNLTSRCNLSCPYCYQDLRKALDNNQDLTTDGWNRIMKLINKRTNILRNVNVVFFGGEPMLNYDTLKVAVRDLDSLREIGIKASKSKISCNIEHLQNYSEFLTLYVKSRYKKLLEGEQ</sequence>
<dbReference type="Gene3D" id="3.20.20.70">
    <property type="entry name" value="Aldolase class I"/>
    <property type="match status" value="1"/>
</dbReference>
<dbReference type="EMBL" id="CP008887">
    <property type="protein sequence ID" value="AIU69125.1"/>
    <property type="molecule type" value="Genomic_DNA"/>
</dbReference>
<keyword evidence="4" id="KW-0479">Metal-binding</keyword>
<dbReference type="AlphaFoldDB" id="A0A097QRM0"/>
<evidence type="ECO:0008006" key="9">
    <source>
        <dbReference type="Google" id="ProtNLM"/>
    </source>
</evidence>
<evidence type="ECO:0000256" key="6">
    <source>
        <dbReference type="ARBA" id="ARBA00023014"/>
    </source>
</evidence>
<dbReference type="OrthoDB" id="5620at2157"/>
<evidence type="ECO:0000313" key="8">
    <source>
        <dbReference type="Proteomes" id="UP000029980"/>
    </source>
</evidence>
<proteinExistence type="predicted"/>
<dbReference type="SFLD" id="SFLDS00029">
    <property type="entry name" value="Radical_SAM"/>
    <property type="match status" value="1"/>
</dbReference>
<dbReference type="PANTHER" id="PTHR43787">
    <property type="entry name" value="FEMO COFACTOR BIOSYNTHESIS PROTEIN NIFB-RELATED"/>
    <property type="match status" value="1"/>
</dbReference>
<dbReference type="KEGG" id="teu:TEU_01550"/>
<keyword evidence="6" id="KW-0411">Iron-sulfur</keyword>
<dbReference type="InterPro" id="IPR007197">
    <property type="entry name" value="rSAM"/>
</dbReference>
<dbReference type="Proteomes" id="UP000029980">
    <property type="component" value="Chromosome"/>
</dbReference>